<name>X6NU31_RETFI</name>
<dbReference type="PROSITE" id="PS50294">
    <property type="entry name" value="WD_REPEATS_REGION"/>
    <property type="match status" value="6"/>
</dbReference>
<dbReference type="SUPFAM" id="SSF50978">
    <property type="entry name" value="WD40 repeat-like"/>
    <property type="match status" value="1"/>
</dbReference>
<feature type="repeat" description="WD" evidence="3">
    <location>
        <begin position="383"/>
        <end position="424"/>
    </location>
</feature>
<dbReference type="CDD" id="cd00200">
    <property type="entry name" value="WD40"/>
    <property type="match status" value="1"/>
</dbReference>
<dbReference type="InterPro" id="IPR019775">
    <property type="entry name" value="WD40_repeat_CS"/>
</dbReference>
<gene>
    <name evidence="4" type="ORF">RFI_07825</name>
</gene>
<dbReference type="PRINTS" id="PR00320">
    <property type="entry name" value="GPROTEINBRPT"/>
</dbReference>
<feature type="repeat" description="WD" evidence="3">
    <location>
        <begin position="299"/>
        <end position="340"/>
    </location>
</feature>
<reference evidence="4 5" key="1">
    <citation type="journal article" date="2013" name="Curr. Biol.">
        <title>The Genome of the Foraminiferan Reticulomyxa filosa.</title>
        <authorList>
            <person name="Glockner G."/>
            <person name="Hulsmann N."/>
            <person name="Schleicher M."/>
            <person name="Noegel A.A."/>
            <person name="Eichinger L."/>
            <person name="Gallinger C."/>
            <person name="Pawlowski J."/>
            <person name="Sierra R."/>
            <person name="Euteneuer U."/>
            <person name="Pillet L."/>
            <person name="Moustafa A."/>
            <person name="Platzer M."/>
            <person name="Groth M."/>
            <person name="Szafranski K."/>
            <person name="Schliwa M."/>
        </authorList>
    </citation>
    <scope>NUCLEOTIDE SEQUENCE [LARGE SCALE GENOMIC DNA]</scope>
</reference>
<evidence type="ECO:0000313" key="5">
    <source>
        <dbReference type="Proteomes" id="UP000023152"/>
    </source>
</evidence>
<dbReference type="InterPro" id="IPR020472">
    <property type="entry name" value="WD40_PAC1"/>
</dbReference>
<keyword evidence="2" id="KW-0677">Repeat</keyword>
<feature type="repeat" description="WD" evidence="3">
    <location>
        <begin position="257"/>
        <end position="298"/>
    </location>
</feature>
<proteinExistence type="predicted"/>
<organism evidence="4 5">
    <name type="scientific">Reticulomyxa filosa</name>
    <dbReference type="NCBI Taxonomy" id="46433"/>
    <lineage>
        <taxon>Eukaryota</taxon>
        <taxon>Sar</taxon>
        <taxon>Rhizaria</taxon>
        <taxon>Retaria</taxon>
        <taxon>Foraminifera</taxon>
        <taxon>Monothalamids</taxon>
        <taxon>Reticulomyxidae</taxon>
        <taxon>Reticulomyxa</taxon>
    </lineage>
</organism>
<dbReference type="PROSITE" id="PS50082">
    <property type="entry name" value="WD_REPEATS_2"/>
    <property type="match status" value="6"/>
</dbReference>
<dbReference type="PANTHER" id="PTHR14604:SF4">
    <property type="entry name" value="F-BOX DOMAIN-CONTAINING PROTEIN"/>
    <property type="match status" value="1"/>
</dbReference>
<dbReference type="Gene3D" id="2.130.10.10">
    <property type="entry name" value="YVTN repeat-like/Quinoprotein amine dehydrogenase"/>
    <property type="match status" value="2"/>
</dbReference>
<dbReference type="PANTHER" id="PTHR14604">
    <property type="entry name" value="WD40 REPEAT PF20"/>
    <property type="match status" value="1"/>
</dbReference>
<evidence type="ECO:0000313" key="4">
    <source>
        <dbReference type="EMBL" id="ETO29294.1"/>
    </source>
</evidence>
<keyword evidence="5" id="KW-1185">Reference proteome</keyword>
<dbReference type="PROSITE" id="PS00678">
    <property type="entry name" value="WD_REPEATS_1"/>
    <property type="match status" value="6"/>
</dbReference>
<dbReference type="InterPro" id="IPR015943">
    <property type="entry name" value="WD40/YVTN_repeat-like_dom_sf"/>
</dbReference>
<keyword evidence="1 3" id="KW-0853">WD repeat</keyword>
<comment type="caution">
    <text evidence="4">The sequence shown here is derived from an EMBL/GenBank/DDBJ whole genome shotgun (WGS) entry which is preliminary data.</text>
</comment>
<dbReference type="InterPro" id="IPR036322">
    <property type="entry name" value="WD40_repeat_dom_sf"/>
</dbReference>
<dbReference type="AlphaFoldDB" id="X6NU31"/>
<dbReference type="InterPro" id="IPR050995">
    <property type="entry name" value="WD-F-box_domain-protein"/>
</dbReference>
<dbReference type="InterPro" id="IPR001680">
    <property type="entry name" value="WD40_rpt"/>
</dbReference>
<dbReference type="SMART" id="SM00320">
    <property type="entry name" value="WD40"/>
    <property type="match status" value="6"/>
</dbReference>
<evidence type="ECO:0000256" key="3">
    <source>
        <dbReference type="PROSITE-ProRule" id="PRU00221"/>
    </source>
</evidence>
<dbReference type="Proteomes" id="UP000023152">
    <property type="component" value="Unassembled WGS sequence"/>
</dbReference>
<dbReference type="Pfam" id="PF00400">
    <property type="entry name" value="WD40"/>
    <property type="match status" value="6"/>
</dbReference>
<protein>
    <submittedName>
        <fullName evidence="4">WD-40 repeat protein</fullName>
    </submittedName>
</protein>
<dbReference type="EMBL" id="ASPP01006132">
    <property type="protein sequence ID" value="ETO29294.1"/>
    <property type="molecule type" value="Genomic_DNA"/>
</dbReference>
<sequence length="508" mass="59031">MLLLTWVKYDEFINQTLEISSIWNYRIDLNLIYVALYYYCKRDIDKTYSLLFEFEEWKSKDNNEQKYKERNNEFIEKRCYNDHVNLFCIFCSEKNLTGRSDIEDSVINTVNNGLPFVEKDKNMCRQPQKKDINSVYANQPECFRKREFDKVDIELNERMKSKKIREKKFNNKRLQKNINGQFAIDKVFVFILLKVENKSNELLLFAVTVAMITNSNELLTTIIENWCRILDIGSGWIHDFNKIVVKYVKLLVLLKFLRGHANTVNSVRFSPDGLKVISSSNDKTIRIWDVSSGEQLHILEGHSNSSVAAEFSPDGCSVVSCSDDKTIRIWDVASGKEILIFEGHLDSIWDVNFSSDGKYIVSCSIDKTIRLWDINSGKEIRQMTGHYNCMRNIHFSPNCQMIVSSSDDKTIGLWDVATGKRLNQFIGHSDCVASARFSPNGQFIVSSSWDRSIRIWDVESGKEMKKFNDNPKCINDAKYFPDGQIIVSCLDDNIVYLWDVRSEKEIKN</sequence>
<feature type="repeat" description="WD" evidence="3">
    <location>
        <begin position="467"/>
        <end position="508"/>
    </location>
</feature>
<feature type="repeat" description="WD" evidence="3">
    <location>
        <begin position="425"/>
        <end position="466"/>
    </location>
</feature>
<feature type="repeat" description="WD" evidence="3">
    <location>
        <begin position="341"/>
        <end position="382"/>
    </location>
</feature>
<evidence type="ECO:0000256" key="1">
    <source>
        <dbReference type="ARBA" id="ARBA00022574"/>
    </source>
</evidence>
<accession>X6NU31</accession>
<evidence type="ECO:0000256" key="2">
    <source>
        <dbReference type="ARBA" id="ARBA00022737"/>
    </source>
</evidence>